<evidence type="ECO:0000256" key="9">
    <source>
        <dbReference type="SAM" id="Phobius"/>
    </source>
</evidence>
<evidence type="ECO:0000256" key="8">
    <source>
        <dbReference type="ARBA" id="ARBA00023136"/>
    </source>
</evidence>
<evidence type="ECO:0000256" key="3">
    <source>
        <dbReference type="ARBA" id="ARBA00022475"/>
    </source>
</evidence>
<dbReference type="InterPro" id="IPR003593">
    <property type="entry name" value="AAA+_ATPase"/>
</dbReference>
<dbReference type="InterPro" id="IPR003439">
    <property type="entry name" value="ABC_transporter-like_ATP-bd"/>
</dbReference>
<evidence type="ECO:0000256" key="2">
    <source>
        <dbReference type="ARBA" id="ARBA00022448"/>
    </source>
</evidence>
<evidence type="ECO:0000259" key="11">
    <source>
        <dbReference type="PROSITE" id="PS50929"/>
    </source>
</evidence>
<dbReference type="EMBL" id="WUUL01000014">
    <property type="protein sequence ID" value="MXQ55444.1"/>
    <property type="molecule type" value="Genomic_DNA"/>
</dbReference>
<dbReference type="Pfam" id="PF00005">
    <property type="entry name" value="ABC_tran"/>
    <property type="match status" value="1"/>
</dbReference>
<dbReference type="CDD" id="cd18548">
    <property type="entry name" value="ABC_6TM_Tm287_like"/>
    <property type="match status" value="1"/>
</dbReference>
<comment type="subcellular location">
    <subcellularLocation>
        <location evidence="1">Cell membrane</location>
        <topology evidence="1">Multi-pass membrane protein</topology>
    </subcellularLocation>
</comment>
<keyword evidence="8 9" id="KW-0472">Membrane</keyword>
<evidence type="ECO:0000313" key="12">
    <source>
        <dbReference type="EMBL" id="MXQ55444.1"/>
    </source>
</evidence>
<feature type="transmembrane region" description="Helical" evidence="9">
    <location>
        <begin position="161"/>
        <end position="178"/>
    </location>
</feature>
<accession>A0A6I4W3T8</accession>
<dbReference type="GO" id="GO:0005524">
    <property type="term" value="F:ATP binding"/>
    <property type="evidence" value="ECO:0007669"/>
    <property type="project" value="UniProtKB-KW"/>
</dbReference>
<dbReference type="SUPFAM" id="SSF90123">
    <property type="entry name" value="ABC transporter transmembrane region"/>
    <property type="match status" value="1"/>
</dbReference>
<sequence length="584" mass="64303">MGSVRALGKFLKPYKGIAILGPLFMVLEVTMDLLQPTIMQHIIDKGIANQDTAYVIRMGILMIVVALIGLAGGLGCIFFSTKTAVHFSADVRKAVLSKIVMFSGENRDTFGTGKLITIVTNDIVTLQTALNMTLRVLVRGPLLFIGSMLIVLFSANELSPVLFVVVPILLITVFFIAGRSGRMFKKVQEAIDKVNTRLQENLAGMRVIKAYVQQRQEIERFKQVNDELTKTNRSAVQVISIMMPVIMLVINGGIVGTLWLGSYKVADNSIEVGAILAFINYLMLILMALMSVSMVSIQITRAFPSVGRVQEVLQTKINIVEPKESYQPKEVKGHIAFRDVSFSYSKNEEQVLKHITFDAQPGEKIGIIGSTGSGKSTLVKLIARLYDVDSGEIWIDGVNIKQYSLQTLRSSIGFVTQKATLFSDSIAENIRYGNVIADDLEIQTAASDACATEFIERLEEGYTYKLTQDATNLSGGQKQRLSIARAFVRTASILILDDSTSAVDAKSEEKIQSALHKTANRTIFLISSKVSSIIDADKILVLEDGELVGMGTHTQLVDECEVYREIYLSQGGRIDYVTELGREV</sequence>
<dbReference type="AlphaFoldDB" id="A0A6I4W3T8"/>
<dbReference type="PANTHER" id="PTHR43394">
    <property type="entry name" value="ATP-DEPENDENT PERMEASE MDL1, MITOCHONDRIAL"/>
    <property type="match status" value="1"/>
</dbReference>
<dbReference type="RefSeq" id="WP_160802791.1">
    <property type="nucleotide sequence ID" value="NZ_WUUL01000014.1"/>
</dbReference>
<keyword evidence="2" id="KW-0813">Transport</keyword>
<dbReference type="InterPro" id="IPR011527">
    <property type="entry name" value="ABC1_TM_dom"/>
</dbReference>
<dbReference type="InterPro" id="IPR017871">
    <property type="entry name" value="ABC_transporter-like_CS"/>
</dbReference>
<keyword evidence="13" id="KW-1185">Reference proteome</keyword>
<dbReference type="SUPFAM" id="SSF52540">
    <property type="entry name" value="P-loop containing nucleoside triphosphate hydrolases"/>
    <property type="match status" value="1"/>
</dbReference>
<feature type="transmembrane region" description="Helical" evidence="9">
    <location>
        <begin position="238"/>
        <end position="260"/>
    </location>
</feature>
<evidence type="ECO:0000256" key="4">
    <source>
        <dbReference type="ARBA" id="ARBA00022692"/>
    </source>
</evidence>
<evidence type="ECO:0000256" key="6">
    <source>
        <dbReference type="ARBA" id="ARBA00022840"/>
    </source>
</evidence>
<dbReference type="FunFam" id="1.20.1560.10:FF:000040">
    <property type="entry name" value="Multidrug ABC transporter ATP-binding protein"/>
    <property type="match status" value="1"/>
</dbReference>
<dbReference type="Gene3D" id="1.20.1560.10">
    <property type="entry name" value="ABC transporter type 1, transmembrane domain"/>
    <property type="match status" value="1"/>
</dbReference>
<dbReference type="InterPro" id="IPR027417">
    <property type="entry name" value="P-loop_NTPase"/>
</dbReference>
<dbReference type="SMART" id="SM00382">
    <property type="entry name" value="AAA"/>
    <property type="match status" value="1"/>
</dbReference>
<feature type="transmembrane region" description="Helical" evidence="9">
    <location>
        <begin position="136"/>
        <end position="155"/>
    </location>
</feature>
<comment type="caution">
    <text evidence="12">The sequence shown here is derived from an EMBL/GenBank/DDBJ whole genome shotgun (WGS) entry which is preliminary data.</text>
</comment>
<dbReference type="PROSITE" id="PS50929">
    <property type="entry name" value="ABC_TM1F"/>
    <property type="match status" value="1"/>
</dbReference>
<dbReference type="GO" id="GO:0016887">
    <property type="term" value="F:ATP hydrolysis activity"/>
    <property type="evidence" value="ECO:0007669"/>
    <property type="project" value="InterPro"/>
</dbReference>
<feature type="domain" description="ABC transporter" evidence="10">
    <location>
        <begin position="335"/>
        <end position="569"/>
    </location>
</feature>
<dbReference type="PROSITE" id="PS50893">
    <property type="entry name" value="ABC_TRANSPORTER_2"/>
    <property type="match status" value="1"/>
</dbReference>
<keyword evidence="3" id="KW-1003">Cell membrane</keyword>
<protein>
    <submittedName>
        <fullName evidence="12">ATP-binding cassette domain-containing protein</fullName>
    </submittedName>
</protein>
<keyword evidence="6 12" id="KW-0067">ATP-binding</keyword>
<dbReference type="InterPro" id="IPR039421">
    <property type="entry name" value="Type_1_exporter"/>
</dbReference>
<evidence type="ECO:0000313" key="13">
    <source>
        <dbReference type="Proteomes" id="UP000430692"/>
    </source>
</evidence>
<evidence type="ECO:0000259" key="10">
    <source>
        <dbReference type="PROSITE" id="PS50893"/>
    </source>
</evidence>
<keyword evidence="4 9" id="KW-0812">Transmembrane</keyword>
<dbReference type="FunFam" id="3.40.50.300:FF:000221">
    <property type="entry name" value="Multidrug ABC transporter ATP-binding protein"/>
    <property type="match status" value="1"/>
</dbReference>
<dbReference type="GO" id="GO:0005886">
    <property type="term" value="C:plasma membrane"/>
    <property type="evidence" value="ECO:0007669"/>
    <property type="project" value="UniProtKB-SubCell"/>
</dbReference>
<keyword evidence="7 9" id="KW-1133">Transmembrane helix</keyword>
<dbReference type="PANTHER" id="PTHR43394:SF1">
    <property type="entry name" value="ATP-BINDING CASSETTE SUB-FAMILY B MEMBER 10, MITOCHONDRIAL"/>
    <property type="match status" value="1"/>
</dbReference>
<dbReference type="PROSITE" id="PS00211">
    <property type="entry name" value="ABC_TRANSPORTER_1"/>
    <property type="match status" value="1"/>
</dbReference>
<dbReference type="Gene3D" id="3.40.50.300">
    <property type="entry name" value="P-loop containing nucleotide triphosphate hydrolases"/>
    <property type="match status" value="1"/>
</dbReference>
<feature type="transmembrane region" description="Helical" evidence="9">
    <location>
        <begin position="16"/>
        <end position="34"/>
    </location>
</feature>
<gene>
    <name evidence="12" type="ORF">GSM42_17315</name>
</gene>
<name>A0A6I4W3T8_9BACL</name>
<evidence type="ECO:0000256" key="1">
    <source>
        <dbReference type="ARBA" id="ARBA00004651"/>
    </source>
</evidence>
<dbReference type="Pfam" id="PF00664">
    <property type="entry name" value="ABC_membrane"/>
    <property type="match status" value="1"/>
</dbReference>
<dbReference type="GO" id="GO:0015421">
    <property type="term" value="F:ABC-type oligopeptide transporter activity"/>
    <property type="evidence" value="ECO:0007669"/>
    <property type="project" value="TreeGrafter"/>
</dbReference>
<dbReference type="Proteomes" id="UP000430692">
    <property type="component" value="Unassembled WGS sequence"/>
</dbReference>
<evidence type="ECO:0000256" key="5">
    <source>
        <dbReference type="ARBA" id="ARBA00022741"/>
    </source>
</evidence>
<evidence type="ECO:0000256" key="7">
    <source>
        <dbReference type="ARBA" id="ARBA00022989"/>
    </source>
</evidence>
<proteinExistence type="predicted"/>
<reference evidence="12 13" key="1">
    <citation type="submission" date="2019-12" db="EMBL/GenBank/DDBJ databases">
        <title>Whole-genome analyses of novel actinobacteria.</title>
        <authorList>
            <person name="Sahin N."/>
            <person name="Saygin H."/>
        </authorList>
    </citation>
    <scope>NUCLEOTIDE SEQUENCE [LARGE SCALE GENOMIC DNA]</scope>
    <source>
        <strain evidence="12 13">KC615</strain>
    </source>
</reference>
<organism evidence="12 13">
    <name type="scientific">Shimazuella alba</name>
    <dbReference type="NCBI Taxonomy" id="2690964"/>
    <lineage>
        <taxon>Bacteria</taxon>
        <taxon>Bacillati</taxon>
        <taxon>Bacillota</taxon>
        <taxon>Bacilli</taxon>
        <taxon>Bacillales</taxon>
        <taxon>Thermoactinomycetaceae</taxon>
        <taxon>Shimazuella</taxon>
    </lineage>
</organism>
<feature type="transmembrane region" description="Helical" evidence="9">
    <location>
        <begin position="54"/>
        <end position="79"/>
    </location>
</feature>
<dbReference type="InterPro" id="IPR036640">
    <property type="entry name" value="ABC1_TM_sf"/>
</dbReference>
<keyword evidence="5" id="KW-0547">Nucleotide-binding</keyword>
<feature type="transmembrane region" description="Helical" evidence="9">
    <location>
        <begin position="272"/>
        <end position="292"/>
    </location>
</feature>
<feature type="domain" description="ABC transmembrane type-1" evidence="11">
    <location>
        <begin position="19"/>
        <end position="301"/>
    </location>
</feature>